<dbReference type="RefSeq" id="WP_285273960.1">
    <property type="nucleotide sequence ID" value="NZ_JASNVW010000003.1"/>
</dbReference>
<evidence type="ECO:0000256" key="1">
    <source>
        <dbReference type="SAM" id="Phobius"/>
    </source>
</evidence>
<feature type="transmembrane region" description="Helical" evidence="1">
    <location>
        <begin position="39"/>
        <end position="61"/>
    </location>
</feature>
<feature type="transmembrane region" description="Helical" evidence="1">
    <location>
        <begin position="67"/>
        <end position="91"/>
    </location>
</feature>
<gene>
    <name evidence="2" type="ORF">QPL79_06330</name>
</gene>
<keyword evidence="3" id="KW-1185">Reference proteome</keyword>
<keyword evidence="1" id="KW-0472">Membrane</keyword>
<evidence type="ECO:0000313" key="3">
    <source>
        <dbReference type="Proteomes" id="UP001529235"/>
    </source>
</evidence>
<dbReference type="EMBL" id="JASNVW010000003">
    <property type="protein sequence ID" value="MDK6028976.1"/>
    <property type="molecule type" value="Genomic_DNA"/>
</dbReference>
<accession>A0ABD4Z6M2</accession>
<name>A0ABD4Z6M2_9CREN</name>
<evidence type="ECO:0000313" key="2">
    <source>
        <dbReference type="EMBL" id="MDK6028976.1"/>
    </source>
</evidence>
<dbReference type="Proteomes" id="UP001529235">
    <property type="component" value="Unassembled WGS sequence"/>
</dbReference>
<protein>
    <recommendedName>
        <fullName evidence="4">DUF4064 domain-containing protein</fullName>
    </recommendedName>
</protein>
<organism evidence="2 3">
    <name type="scientific">Ignisphaera cupida</name>
    <dbReference type="NCBI Taxonomy" id="3050454"/>
    <lineage>
        <taxon>Archaea</taxon>
        <taxon>Thermoproteota</taxon>
        <taxon>Thermoprotei</taxon>
        <taxon>Desulfurococcales</taxon>
        <taxon>Desulfurococcaceae</taxon>
        <taxon>Ignisphaera</taxon>
    </lineage>
</organism>
<feature type="transmembrane region" description="Helical" evidence="1">
    <location>
        <begin position="6"/>
        <end position="27"/>
    </location>
</feature>
<dbReference type="AlphaFoldDB" id="A0ABD4Z6M2"/>
<reference evidence="2 3" key="1">
    <citation type="submission" date="2023-05" db="EMBL/GenBank/DDBJ databases">
        <title>A new hyperthermophilic archaea 'Ignisphaera cupida' sp. nov. and description of the family 'Ignisphaeraceae' fam. nov.</title>
        <authorList>
            <person name="Podosokorskaya O.A."/>
            <person name="Elcheninov A.G."/>
            <person name="Klukina A."/>
            <person name="Merkel A.Y."/>
        </authorList>
    </citation>
    <scope>NUCLEOTIDE SEQUENCE [LARGE SCALE GENOMIC DNA]</scope>
    <source>
        <strain evidence="2 3">4213-co</strain>
    </source>
</reference>
<sequence>MTKHKLVLLLILVSITIATIFYILFGIASEFVSGILHNVVVLIMLFTISTIVIMISTTIILTTDNKYAVAIAAIAVFVSSIVLVATLSQLISIASDYLNKVFENISKRVIGS</sequence>
<comment type="caution">
    <text evidence="2">The sequence shown here is derived from an EMBL/GenBank/DDBJ whole genome shotgun (WGS) entry which is preliminary data.</text>
</comment>
<proteinExistence type="predicted"/>
<keyword evidence="1" id="KW-1133">Transmembrane helix</keyword>
<keyword evidence="1" id="KW-0812">Transmembrane</keyword>
<evidence type="ECO:0008006" key="4">
    <source>
        <dbReference type="Google" id="ProtNLM"/>
    </source>
</evidence>